<dbReference type="Proteomes" id="UP000886520">
    <property type="component" value="Chromosome 3"/>
</dbReference>
<feature type="compositionally biased region" description="Polar residues" evidence="1">
    <location>
        <begin position="1"/>
        <end position="15"/>
    </location>
</feature>
<feature type="compositionally biased region" description="Pro residues" evidence="1">
    <location>
        <begin position="657"/>
        <end position="675"/>
    </location>
</feature>
<dbReference type="AlphaFoldDB" id="A0A9D4VDU8"/>
<dbReference type="EMBL" id="JABFUD020000002">
    <property type="protein sequence ID" value="KAI5083622.1"/>
    <property type="molecule type" value="Genomic_DNA"/>
</dbReference>
<feature type="region of interest" description="Disordered" evidence="1">
    <location>
        <begin position="498"/>
        <end position="685"/>
    </location>
</feature>
<feature type="compositionally biased region" description="Basic and acidic residues" evidence="1">
    <location>
        <begin position="436"/>
        <end position="445"/>
    </location>
</feature>
<evidence type="ECO:0000313" key="3">
    <source>
        <dbReference type="Proteomes" id="UP000886520"/>
    </source>
</evidence>
<feature type="compositionally biased region" description="Polar residues" evidence="1">
    <location>
        <begin position="357"/>
        <end position="366"/>
    </location>
</feature>
<feature type="region of interest" description="Disordered" evidence="1">
    <location>
        <begin position="1"/>
        <end position="35"/>
    </location>
</feature>
<protein>
    <submittedName>
        <fullName evidence="2">Uncharacterized protein</fullName>
    </submittedName>
</protein>
<organism evidence="2 3">
    <name type="scientific">Adiantum capillus-veneris</name>
    <name type="common">Maidenhair fern</name>
    <dbReference type="NCBI Taxonomy" id="13818"/>
    <lineage>
        <taxon>Eukaryota</taxon>
        <taxon>Viridiplantae</taxon>
        <taxon>Streptophyta</taxon>
        <taxon>Embryophyta</taxon>
        <taxon>Tracheophyta</taxon>
        <taxon>Polypodiopsida</taxon>
        <taxon>Polypodiidae</taxon>
        <taxon>Polypodiales</taxon>
        <taxon>Pteridineae</taxon>
        <taxon>Pteridaceae</taxon>
        <taxon>Vittarioideae</taxon>
        <taxon>Adiantum</taxon>
    </lineage>
</organism>
<feature type="compositionally biased region" description="Polar residues" evidence="1">
    <location>
        <begin position="23"/>
        <end position="34"/>
    </location>
</feature>
<evidence type="ECO:0000313" key="2">
    <source>
        <dbReference type="EMBL" id="KAI5083622.1"/>
    </source>
</evidence>
<comment type="caution">
    <text evidence="2">The sequence shown here is derived from an EMBL/GenBank/DDBJ whole genome shotgun (WGS) entry which is preliminary data.</text>
</comment>
<name>A0A9D4VDU8_ADICA</name>
<feature type="region of interest" description="Disordered" evidence="1">
    <location>
        <begin position="349"/>
        <end position="483"/>
    </location>
</feature>
<proteinExistence type="predicted"/>
<reference evidence="2" key="1">
    <citation type="submission" date="2021-01" db="EMBL/GenBank/DDBJ databases">
        <title>Adiantum capillus-veneris genome.</title>
        <authorList>
            <person name="Fang Y."/>
            <person name="Liao Q."/>
        </authorList>
    </citation>
    <scope>NUCLEOTIDE SEQUENCE</scope>
    <source>
        <strain evidence="2">H3</strain>
        <tissue evidence="2">Leaf</tissue>
    </source>
</reference>
<feature type="compositionally biased region" description="Polar residues" evidence="1">
    <location>
        <begin position="545"/>
        <end position="560"/>
    </location>
</feature>
<evidence type="ECO:0000256" key="1">
    <source>
        <dbReference type="SAM" id="MobiDB-lite"/>
    </source>
</evidence>
<feature type="compositionally biased region" description="Low complexity" evidence="1">
    <location>
        <begin position="369"/>
        <end position="384"/>
    </location>
</feature>
<accession>A0A9D4VDU8</accession>
<feature type="compositionally biased region" description="Low complexity" evidence="1">
    <location>
        <begin position="452"/>
        <end position="472"/>
    </location>
</feature>
<gene>
    <name evidence="2" type="ORF">GOP47_0003365</name>
</gene>
<keyword evidence="3" id="KW-1185">Reference proteome</keyword>
<sequence>MEESFQRLQSDQSNAVKPPASAVSKSAPETQRLGSSAYIAHKHTLDALQNATAAVAAATAAFSALPQPVGGPIDVQARPADKQPLNLSYACSYDDQSILATAAAANLEIPQPAPDAPYILRYSPPPSPPDDCPLYNSSNLQSSAKPSNLQDRINQPLVNQHMNANQQLHSTYNHDYVFGSDPISAATASQYRDEHNWVKDYNAAAYLSSMYDDSSCLNPMSAPKVDAQHDDHWVNDRNFLDRLPACNPPGYEWPLSDDWSFLDPLPAWNPPDYLLTQQVGVSGSGNRERATPSSTLAQRAGIDSVHDRAAVSTAPLGLISDRAEVSATGMPLPKPIVSAAPAPAPPKVALPQRVGLSGNSSDSAAVSATPLPTVSHTPSVPTPLLTEQRPVPNLRDVFNERQGTKRKQFSASSLPVNRPHLAAPPDFHPNVAKSPPTERSRDVHEGPPSTSAPVPAVAHPHVAAPPNSQPNKKPSPPSEISPEVGAYHVGLSVNISSHPAPVSATPLPTVSSMPLPTPLPTEQRPLPNLRDVLNERQGNKRKKFSASTFELQEGPPSTSAPVRAVAHPQVAAPPNSQPNKKPSPPSEISPEVGASHMGLSANSCSDPAPTVSPMQSPTPLPTEQRPIPNLRDVFNERQGNRRKKFSASTVQEAPQVAPSPVPDPQPVGRKPPLPPQRRSERNLRK</sequence>